<reference evidence="9" key="2">
    <citation type="submission" date="2012-12" db="EMBL/GenBank/DDBJ databases">
        <authorList>
            <consortium name="WormBase Consortium"/>
            <person name="Ghedin E."/>
            <person name="Paulini M."/>
        </authorList>
    </citation>
    <scope>NUCLEOTIDE SEQUENCE</scope>
    <source>
        <strain evidence="9">FR3</strain>
    </source>
</reference>
<comment type="similarity">
    <text evidence="2">Belongs to the histidine acid phosphatase family.</text>
</comment>
<feature type="signal peptide" evidence="8">
    <location>
        <begin position="1"/>
        <end position="23"/>
    </location>
</feature>
<evidence type="ECO:0000256" key="4">
    <source>
        <dbReference type="ARBA" id="ARBA00022729"/>
    </source>
</evidence>
<evidence type="ECO:0000313" key="9">
    <source>
        <dbReference type="EMBL" id="CDP93324.1"/>
    </source>
</evidence>
<name>A0A1I9GEZ9_BRUMA</name>
<dbReference type="PANTHER" id="PTHR11567">
    <property type="entry name" value="ACID PHOSPHATASE-RELATED"/>
    <property type="match status" value="1"/>
</dbReference>
<evidence type="ECO:0000256" key="8">
    <source>
        <dbReference type="SAM" id="SignalP"/>
    </source>
</evidence>
<sequence>MKCFFVSVFYCLLIIVISKQAITDKDGKAADIRANLTTLIHVHAMWRHGDRTPINLLPNDNKESWEIGLGELTVDGIWQAYHLGKLLRQRYDGFLSKTFKTSEIYVRSTDINRTLMTANAVLQGLYPQTYHSDNLSSVWHPIPVHTVQAENDKLKEVLRTKTDKHQFPKWVNETVWNKISEMFNLWGQYEYSTDLLKRLQGGKNFLEIKKKIITFSKNKFPVLLSMFGMKLTAYPPYAALVLLETHQIDNQFILQVYILIFFELSNYHFNDFYFLFCFCFLFVKL</sequence>
<dbReference type="CDD" id="cd07061">
    <property type="entry name" value="HP_HAP_like"/>
    <property type="match status" value="1"/>
</dbReference>
<dbReference type="InterPro" id="IPR033379">
    <property type="entry name" value="Acid_Pase_AS"/>
</dbReference>
<dbReference type="InterPro" id="IPR050645">
    <property type="entry name" value="Histidine_acid_phosphatase"/>
</dbReference>
<evidence type="ECO:0000256" key="5">
    <source>
        <dbReference type="ARBA" id="ARBA00022801"/>
    </source>
</evidence>
<dbReference type="PANTHER" id="PTHR11567:SF211">
    <property type="entry name" value="PROSTATIC ACID PHOSPHATASE"/>
    <property type="match status" value="1"/>
</dbReference>
<protein>
    <recommendedName>
        <fullName evidence="3">acid phosphatase</fullName>
        <ecNumber evidence="3">3.1.3.2</ecNumber>
    </recommendedName>
</protein>
<proteinExistence type="inferred from homology"/>
<keyword evidence="5" id="KW-0378">Hydrolase</keyword>
<keyword evidence="4 8" id="KW-0732">Signal</keyword>
<gene>
    <name evidence="9" type="primary">Bma-pho-5</name>
    <name evidence="9" type="ORF">BM_Bm1775</name>
</gene>
<dbReference type="GO" id="GO:0003993">
    <property type="term" value="F:acid phosphatase activity"/>
    <property type="evidence" value="ECO:0007669"/>
    <property type="project" value="UniProtKB-EC"/>
</dbReference>
<evidence type="ECO:0000256" key="6">
    <source>
        <dbReference type="ARBA" id="ARBA00023157"/>
    </source>
</evidence>
<dbReference type="EMBL" id="LN856867">
    <property type="protein sequence ID" value="CDP93324.1"/>
    <property type="molecule type" value="Genomic_DNA"/>
</dbReference>
<keyword evidence="6" id="KW-1015">Disulfide bond</keyword>
<dbReference type="InterPro" id="IPR029033">
    <property type="entry name" value="His_PPase_superfam"/>
</dbReference>
<dbReference type="PROSITE" id="PS00616">
    <property type="entry name" value="HIS_ACID_PHOSPHAT_1"/>
    <property type="match status" value="1"/>
</dbReference>
<comment type="catalytic activity">
    <reaction evidence="1">
        <text>a phosphate monoester + H2O = an alcohol + phosphate</text>
        <dbReference type="Rhea" id="RHEA:15017"/>
        <dbReference type="ChEBI" id="CHEBI:15377"/>
        <dbReference type="ChEBI" id="CHEBI:30879"/>
        <dbReference type="ChEBI" id="CHEBI:43474"/>
        <dbReference type="ChEBI" id="CHEBI:67140"/>
        <dbReference type="EC" id="3.1.3.2"/>
    </reaction>
</comment>
<accession>A0A1I9GEZ9</accession>
<evidence type="ECO:0000256" key="1">
    <source>
        <dbReference type="ARBA" id="ARBA00000032"/>
    </source>
</evidence>
<dbReference type="AlphaFoldDB" id="A0A1I9GEZ9"/>
<dbReference type="SUPFAM" id="SSF53254">
    <property type="entry name" value="Phosphoglycerate mutase-like"/>
    <property type="match status" value="1"/>
</dbReference>
<dbReference type="Gene3D" id="3.40.50.1240">
    <property type="entry name" value="Phosphoglycerate mutase-like"/>
    <property type="match status" value="2"/>
</dbReference>
<feature type="chain" id="PRO_5009328452" description="acid phosphatase" evidence="8">
    <location>
        <begin position="24"/>
        <end position="285"/>
    </location>
</feature>
<organism evidence="9">
    <name type="scientific">Brugia malayi</name>
    <name type="common">Filarial nematode worm</name>
    <dbReference type="NCBI Taxonomy" id="6279"/>
    <lineage>
        <taxon>Eukaryota</taxon>
        <taxon>Metazoa</taxon>
        <taxon>Ecdysozoa</taxon>
        <taxon>Nematoda</taxon>
        <taxon>Chromadorea</taxon>
        <taxon>Rhabditida</taxon>
        <taxon>Spirurina</taxon>
        <taxon>Spiruromorpha</taxon>
        <taxon>Filarioidea</taxon>
        <taxon>Onchocercidae</taxon>
        <taxon>Brugia</taxon>
    </lineage>
</organism>
<reference evidence="9" key="1">
    <citation type="journal article" date="2007" name="Science">
        <title>Draft genome of the filarial nematode parasite Brugia malayi.</title>
        <authorList>
            <person name="Ghedin E."/>
            <person name="Wang S."/>
            <person name="Spiro D."/>
            <person name="Caler E."/>
            <person name="Zhao Q."/>
            <person name="Crabtree J."/>
            <person name="Allen J.E."/>
            <person name="Delcher A.L."/>
            <person name="Guiliano D.B."/>
            <person name="Miranda-Saavedra D."/>
            <person name="Angiuoli S.V."/>
            <person name="Creasy T."/>
            <person name="Amedeo P."/>
            <person name="Haas B."/>
            <person name="El-Sayed N.M."/>
            <person name="Wortman J.R."/>
            <person name="Feldblyum T."/>
            <person name="Tallon L."/>
            <person name="Schatz M."/>
            <person name="Shumway M."/>
            <person name="Koo H."/>
            <person name="Salzberg S.L."/>
            <person name="Schobel S."/>
            <person name="Pertea M."/>
            <person name="Pop M."/>
            <person name="White O."/>
            <person name="Barton G.J."/>
            <person name="Carlow C.K."/>
            <person name="Crawford M.J."/>
            <person name="Daub J."/>
            <person name="Dimmic M.W."/>
            <person name="Estes C.F."/>
            <person name="Foster J.M."/>
            <person name="Ganatra M."/>
            <person name="Gregory W.F."/>
            <person name="Johnson N.M."/>
            <person name="Jin J."/>
            <person name="Komuniecki R."/>
            <person name="Korf I."/>
            <person name="Kumar S."/>
            <person name="Laney S."/>
            <person name="Li B.W."/>
            <person name="Li W."/>
            <person name="Lindblom T.H."/>
            <person name="Lustigman S."/>
            <person name="Ma D."/>
            <person name="Maina C.V."/>
            <person name="Martin D.M."/>
            <person name="McCarter J.P."/>
            <person name="McReynolds L."/>
            <person name="Mitreva M."/>
            <person name="Nutman T.B."/>
            <person name="Parkinson J."/>
            <person name="Peregrin-Alvarez J.M."/>
            <person name="Poole C."/>
            <person name="Ren Q."/>
            <person name="Saunders L."/>
            <person name="Sluder A.E."/>
            <person name="Smith K."/>
            <person name="Stanke M."/>
            <person name="Unnasch T.R."/>
            <person name="Ware J."/>
            <person name="Wei A.D."/>
            <person name="Weil G."/>
            <person name="Williams D.J."/>
            <person name="Zhang Y."/>
            <person name="Williams S.A."/>
            <person name="Fraser-Liggett C."/>
            <person name="Slatko B."/>
            <person name="Blaxter M.L."/>
            <person name="Scott A.L."/>
        </authorList>
    </citation>
    <scope>NUCLEOTIDE SEQUENCE</scope>
    <source>
        <strain evidence="9">FR3</strain>
    </source>
</reference>
<keyword evidence="7" id="KW-0325">Glycoprotein</keyword>
<evidence type="ECO:0000256" key="3">
    <source>
        <dbReference type="ARBA" id="ARBA00012646"/>
    </source>
</evidence>
<dbReference type="Pfam" id="PF00328">
    <property type="entry name" value="His_Phos_2"/>
    <property type="match status" value="1"/>
</dbReference>
<dbReference type="InterPro" id="IPR000560">
    <property type="entry name" value="His_Pase_clade-2"/>
</dbReference>
<evidence type="ECO:0000256" key="2">
    <source>
        <dbReference type="ARBA" id="ARBA00005375"/>
    </source>
</evidence>
<dbReference type="EC" id="3.1.3.2" evidence="3"/>
<evidence type="ECO:0000256" key="7">
    <source>
        <dbReference type="ARBA" id="ARBA00023180"/>
    </source>
</evidence>